<feature type="transmembrane region" description="Helical" evidence="1">
    <location>
        <begin position="382"/>
        <end position="403"/>
    </location>
</feature>
<gene>
    <name evidence="4" type="ORF">E6C48_16145</name>
</gene>
<evidence type="ECO:0000256" key="1">
    <source>
        <dbReference type="SAM" id="Phobius"/>
    </source>
</evidence>
<proteinExistence type="predicted"/>
<dbReference type="PANTHER" id="PTHR39198">
    <property type="entry name" value="HYPOTHETICAL MEMBRANE PROTEIN, CONSERVED"/>
    <property type="match status" value="1"/>
</dbReference>
<keyword evidence="2" id="KW-0732">Signal</keyword>
<keyword evidence="1" id="KW-0812">Transmembrane</keyword>
<keyword evidence="1" id="KW-1133">Transmembrane helix</keyword>
<evidence type="ECO:0000256" key="2">
    <source>
        <dbReference type="SAM" id="SignalP"/>
    </source>
</evidence>
<dbReference type="PANTHER" id="PTHR39198:SF1">
    <property type="entry name" value="ALPHA-GALACTOSIDASE NEW3 DOMAIN-CONTAINING PROTEIN"/>
    <property type="match status" value="1"/>
</dbReference>
<dbReference type="InterPro" id="IPR018905">
    <property type="entry name" value="A-galactase_NEW3"/>
</dbReference>
<dbReference type="InterPro" id="IPR013783">
    <property type="entry name" value="Ig-like_fold"/>
</dbReference>
<evidence type="ECO:0000259" key="3">
    <source>
        <dbReference type="Pfam" id="PF10633"/>
    </source>
</evidence>
<dbReference type="Pfam" id="PF10633">
    <property type="entry name" value="NPCBM_assoc"/>
    <property type="match status" value="2"/>
</dbReference>
<dbReference type="EMBL" id="SSNY01000009">
    <property type="protein sequence ID" value="THF56116.1"/>
    <property type="molecule type" value="Genomic_DNA"/>
</dbReference>
<feature type="signal peptide" evidence="2">
    <location>
        <begin position="1"/>
        <end position="36"/>
    </location>
</feature>
<feature type="domain" description="Alpha-galactosidase NEW3" evidence="3">
    <location>
        <begin position="182"/>
        <end position="255"/>
    </location>
</feature>
<comment type="caution">
    <text evidence="4">The sequence shown here is derived from an EMBL/GenBank/DDBJ whole genome shotgun (WGS) entry which is preliminary data.</text>
</comment>
<evidence type="ECO:0000313" key="4">
    <source>
        <dbReference type="EMBL" id="THF56116.1"/>
    </source>
</evidence>
<accession>A0ABY2Q4H9</accession>
<keyword evidence="1" id="KW-0472">Membrane</keyword>
<feature type="chain" id="PRO_5046485675" description="Alpha-galactosidase NEW3 domain-containing protein" evidence="2">
    <location>
        <begin position="37"/>
        <end position="408"/>
    </location>
</feature>
<sequence length="408" mass="42031">MVPARFRSSLNTPSKLLAATVVAIGLGLATAPPVWAQSAGAAAAQQAPAGLWLTTRYPDFSAQAGKSISVDVTLSNHGLPPQRIDLGLDGLPAGWSWEIDGGGKPVRAAIAAADSTVDLTLKLTPPADANADKPVAFALTGKGDGQSLSLPLSLTLTKTEPAKLTMEPKLPALRGTAKSAFDYQVDVKNDGQEDTTVNLLSKAPDGFQVTFKEGYGSQELTSLPLKAGESKELKVSVQPPDSAQAGQYPVEVAAAAGDISANAKLMLDITGRPTVALTGPEGRLSGDATAGQERTFTFTLRNSGSAPARDVALSASPPSGWKVAFNPEKVDDIEPGQDASVAVSMTPSQQAIAGDYMVSVRANGPGASDSANFRVTVRTSTLWGVTGLAVIGIAVLVLGFAVARYGRR</sequence>
<reference evidence="4 5" key="1">
    <citation type="submission" date="2019-04" db="EMBL/GenBank/DDBJ databases">
        <title>Mesorhizobium composti sp. nov., isolated from compost.</title>
        <authorList>
            <person name="Lin S.-Y."/>
            <person name="Hameed A."/>
            <person name="Hsieh Y.-T."/>
            <person name="Young C.-C."/>
        </authorList>
    </citation>
    <scope>NUCLEOTIDE SEQUENCE [LARGE SCALE GENOMIC DNA]</scope>
    <source>
        <strain evidence="4 5">CC-YTH430</strain>
    </source>
</reference>
<feature type="domain" description="Alpha-galactosidase NEW3" evidence="3">
    <location>
        <begin position="288"/>
        <end position="362"/>
    </location>
</feature>
<evidence type="ECO:0000313" key="5">
    <source>
        <dbReference type="Proteomes" id="UP000306441"/>
    </source>
</evidence>
<protein>
    <recommendedName>
        <fullName evidence="3">Alpha-galactosidase NEW3 domain-containing protein</fullName>
    </recommendedName>
</protein>
<organism evidence="4 5">
    <name type="scientific">Ollibium composti</name>
    <dbReference type="NCBI Taxonomy" id="2675109"/>
    <lineage>
        <taxon>Bacteria</taxon>
        <taxon>Pseudomonadati</taxon>
        <taxon>Pseudomonadota</taxon>
        <taxon>Alphaproteobacteria</taxon>
        <taxon>Hyphomicrobiales</taxon>
        <taxon>Phyllobacteriaceae</taxon>
        <taxon>Ollibium</taxon>
    </lineage>
</organism>
<name>A0ABY2Q4H9_9HYPH</name>
<dbReference type="Proteomes" id="UP000306441">
    <property type="component" value="Unassembled WGS sequence"/>
</dbReference>
<dbReference type="Gene3D" id="2.60.40.10">
    <property type="entry name" value="Immunoglobulins"/>
    <property type="match status" value="1"/>
</dbReference>
<keyword evidence="5" id="KW-1185">Reference proteome</keyword>